<dbReference type="Proteomes" id="UP000078559">
    <property type="component" value="Chromosome 4"/>
</dbReference>
<dbReference type="AlphaFoldDB" id="A0A194VXA8"/>
<sequence>MIPALHHESSKVLSGIEQETAKLGMSTTSVILKLAATLANMYPSVLTSPFSFSSQSIKPLSAILAASLGSA</sequence>
<reference evidence="1" key="1">
    <citation type="submission" date="2014-12" db="EMBL/GenBank/DDBJ databases">
        <title>Genome Sequence of Valsa Canker Pathogens Uncovers a Specific Adaption of Colonization on Woody Bark.</title>
        <authorList>
            <person name="Yin Z."/>
            <person name="Liu H."/>
            <person name="Gao X."/>
            <person name="Li Z."/>
            <person name="Song N."/>
            <person name="Ke X."/>
            <person name="Dai Q."/>
            <person name="Wu Y."/>
            <person name="Sun Y."/>
            <person name="Xu J.-R."/>
            <person name="Kang Z.K."/>
            <person name="Wang L."/>
            <person name="Huang L."/>
        </authorList>
    </citation>
    <scope>NUCLEOTIDE SEQUENCE [LARGE SCALE GENOMIC DNA]</scope>
    <source>
        <strain evidence="1">03-8</strain>
    </source>
</reference>
<dbReference type="EMBL" id="CM003101">
    <property type="protein sequence ID" value="KUI68440.1"/>
    <property type="molecule type" value="Genomic_DNA"/>
</dbReference>
<organism evidence="1 2">
    <name type="scientific">Cytospora mali</name>
    <name type="common">Apple Valsa canker fungus</name>
    <name type="synonym">Valsa mali</name>
    <dbReference type="NCBI Taxonomy" id="578113"/>
    <lineage>
        <taxon>Eukaryota</taxon>
        <taxon>Fungi</taxon>
        <taxon>Dikarya</taxon>
        <taxon>Ascomycota</taxon>
        <taxon>Pezizomycotina</taxon>
        <taxon>Sordariomycetes</taxon>
        <taxon>Sordariomycetidae</taxon>
        <taxon>Diaporthales</taxon>
        <taxon>Cytosporaceae</taxon>
        <taxon>Cytospora</taxon>
    </lineage>
</organism>
<accession>A0A194VXA8</accession>
<evidence type="ECO:0000313" key="1">
    <source>
        <dbReference type="EMBL" id="KUI68440.1"/>
    </source>
</evidence>
<proteinExistence type="predicted"/>
<gene>
    <name evidence="1" type="ORF">VM1G_11554</name>
</gene>
<evidence type="ECO:0000313" key="2">
    <source>
        <dbReference type="Proteomes" id="UP000078559"/>
    </source>
</evidence>
<name>A0A194VXA8_CYTMA</name>
<protein>
    <submittedName>
        <fullName evidence="1">Uncharacterized protein</fullName>
    </submittedName>
</protein>
<keyword evidence="2" id="KW-1185">Reference proteome</keyword>